<keyword evidence="1" id="KW-1133">Transmembrane helix</keyword>
<dbReference type="Proteomes" id="UP000256779">
    <property type="component" value="Unassembled WGS sequence"/>
</dbReference>
<reference evidence="2 3" key="1">
    <citation type="submission" date="2018-07" db="EMBL/GenBank/DDBJ databases">
        <title>Genomic Encyclopedia of Type Strains, Phase IV (KMG-IV): sequencing the most valuable type-strain genomes for metagenomic binning, comparative biology and taxonomic classification.</title>
        <authorList>
            <person name="Goeker M."/>
        </authorList>
    </citation>
    <scope>NUCLEOTIDE SEQUENCE [LARGE SCALE GENOMIC DNA]</scope>
    <source>
        <strain evidence="2 3">DSM 4134</strain>
    </source>
</reference>
<dbReference type="EMBL" id="QREG01000007">
    <property type="protein sequence ID" value="RED99782.1"/>
    <property type="molecule type" value="Genomic_DNA"/>
</dbReference>
<dbReference type="AlphaFoldDB" id="A0A3D9L5T1"/>
<feature type="transmembrane region" description="Helical" evidence="1">
    <location>
        <begin position="36"/>
        <end position="53"/>
    </location>
</feature>
<proteinExistence type="predicted"/>
<keyword evidence="1" id="KW-0472">Membrane</keyword>
<evidence type="ECO:0000313" key="3">
    <source>
        <dbReference type="Proteomes" id="UP000256779"/>
    </source>
</evidence>
<keyword evidence="3" id="KW-1185">Reference proteome</keyword>
<name>A0A3D9L5T1_MARFU</name>
<keyword evidence="1" id="KW-0812">Transmembrane</keyword>
<feature type="transmembrane region" description="Helical" evidence="1">
    <location>
        <begin position="7"/>
        <end position="30"/>
    </location>
</feature>
<gene>
    <name evidence="2" type="ORF">C7460_10764</name>
</gene>
<dbReference type="OrthoDB" id="1467737at2"/>
<feature type="transmembrane region" description="Helical" evidence="1">
    <location>
        <begin position="123"/>
        <end position="142"/>
    </location>
</feature>
<comment type="caution">
    <text evidence="2">The sequence shown here is derived from an EMBL/GenBank/DDBJ whole genome shotgun (WGS) entry which is preliminary data.</text>
</comment>
<protein>
    <recommendedName>
        <fullName evidence="4">Small multi-drug export protein</fullName>
    </recommendedName>
</protein>
<evidence type="ECO:0008006" key="4">
    <source>
        <dbReference type="Google" id="ProtNLM"/>
    </source>
</evidence>
<accession>A0A3D9L5T1</accession>
<dbReference type="RefSeq" id="WP_115867804.1">
    <property type="nucleotide sequence ID" value="NZ_QREG01000007.1"/>
</dbReference>
<organism evidence="2 3">
    <name type="scientific">Marinoscillum furvescens DSM 4134</name>
    <dbReference type="NCBI Taxonomy" id="1122208"/>
    <lineage>
        <taxon>Bacteria</taxon>
        <taxon>Pseudomonadati</taxon>
        <taxon>Bacteroidota</taxon>
        <taxon>Cytophagia</taxon>
        <taxon>Cytophagales</taxon>
        <taxon>Reichenbachiellaceae</taxon>
        <taxon>Marinoscillum</taxon>
    </lineage>
</organism>
<evidence type="ECO:0000256" key="1">
    <source>
        <dbReference type="SAM" id="Phobius"/>
    </source>
</evidence>
<sequence length="152" mass="17118">MPLIIKYLIVYALSAFKIILGPTIGLAYGFTVFETAVLSLGGMMTTVYLLSYFGPEIRRLFQRVFGPKKPRKKFTRKTRNFVKIWQRYGVPGVAFFTPILLSPPGGTILATAFGGKRSEIIKWMWVFGAIWAFILTLLVKYASDVLQDLGVL</sequence>
<evidence type="ECO:0000313" key="2">
    <source>
        <dbReference type="EMBL" id="RED99782.1"/>
    </source>
</evidence>